<evidence type="ECO:0000313" key="3">
    <source>
        <dbReference type="Proteomes" id="UP001431209"/>
    </source>
</evidence>
<dbReference type="EMBL" id="JAOPGA020000979">
    <property type="protein sequence ID" value="KAL0483703.1"/>
    <property type="molecule type" value="Genomic_DNA"/>
</dbReference>
<comment type="caution">
    <text evidence="2">The sequence shown here is derived from an EMBL/GenBank/DDBJ whole genome shotgun (WGS) entry which is preliminary data.</text>
</comment>
<protein>
    <submittedName>
        <fullName evidence="2">Cathepsin</fullName>
    </submittedName>
</protein>
<keyword evidence="3" id="KW-1185">Reference proteome</keyword>
<name>A0AAW2Z364_9EUKA</name>
<evidence type="ECO:0000256" key="1">
    <source>
        <dbReference type="SAM" id="MobiDB-lite"/>
    </source>
</evidence>
<accession>A0AAW2Z364</accession>
<dbReference type="AlphaFoldDB" id="A0AAW2Z364"/>
<reference evidence="2 3" key="1">
    <citation type="submission" date="2024-03" db="EMBL/GenBank/DDBJ databases">
        <title>The Acrasis kona genome and developmental transcriptomes reveal deep origins of eukaryotic multicellular pathways.</title>
        <authorList>
            <person name="Sheikh S."/>
            <person name="Fu C.-J."/>
            <person name="Brown M.W."/>
            <person name="Baldauf S.L."/>
        </authorList>
    </citation>
    <scope>NUCLEOTIDE SEQUENCE [LARGE SCALE GENOMIC DNA]</scope>
    <source>
        <strain evidence="2 3">ATCC MYA-3509</strain>
    </source>
</reference>
<dbReference type="Proteomes" id="UP001431209">
    <property type="component" value="Unassembled WGS sequence"/>
</dbReference>
<feature type="compositionally biased region" description="Basic and acidic residues" evidence="1">
    <location>
        <begin position="95"/>
        <end position="124"/>
    </location>
</feature>
<gene>
    <name evidence="2" type="ORF">AKO1_013955</name>
</gene>
<feature type="region of interest" description="Disordered" evidence="1">
    <location>
        <begin position="54"/>
        <end position="81"/>
    </location>
</feature>
<feature type="region of interest" description="Disordered" evidence="1">
    <location>
        <begin position="95"/>
        <end position="146"/>
    </location>
</feature>
<proteinExistence type="predicted"/>
<feature type="compositionally biased region" description="Low complexity" evidence="1">
    <location>
        <begin position="126"/>
        <end position="139"/>
    </location>
</feature>
<evidence type="ECO:0000313" key="2">
    <source>
        <dbReference type="EMBL" id="KAL0483703.1"/>
    </source>
</evidence>
<sequence>MKPVRPGNIRNGSTTSRKVGNIVSIFEKKKEDEHINSMIIEKLKSDAMERRRLGIATPRVDPNISSPQSPQIELKPDNDDSVLNRVQDIRKRFEQYQKKHDVQVRPNERRKVSPDENNRSHNDEVTSVTTMSTTTSSGSTEKRMDEEETEFDQELFNHWYDNIMSYPPPTLIKGLFGEETKSTEEEFDADVRIRSPSSTKKFKVGELDLLSAYKHKSLLYTQNHPFEVRVNPFIFNSNVRLNTHGDQDELPHWEADDSYGSDEEAFDYADEHDKELLQAHITGNSFADDDSFVRWEMEMERKLQCKSI</sequence>
<organism evidence="2 3">
    <name type="scientific">Acrasis kona</name>
    <dbReference type="NCBI Taxonomy" id="1008807"/>
    <lineage>
        <taxon>Eukaryota</taxon>
        <taxon>Discoba</taxon>
        <taxon>Heterolobosea</taxon>
        <taxon>Tetramitia</taxon>
        <taxon>Eutetramitia</taxon>
        <taxon>Acrasidae</taxon>
        <taxon>Acrasis</taxon>
    </lineage>
</organism>